<gene>
    <name evidence="3" type="ORF">OPS25_01690</name>
</gene>
<protein>
    <submittedName>
        <fullName evidence="3">Class II aldolase/adducin family protein</fullName>
    </submittedName>
</protein>
<evidence type="ECO:0000256" key="1">
    <source>
        <dbReference type="ARBA" id="ARBA00037961"/>
    </source>
</evidence>
<dbReference type="RefSeq" id="WP_265615915.1">
    <property type="nucleotide sequence ID" value="NZ_JAPFRD010000002.1"/>
</dbReference>
<reference evidence="3" key="1">
    <citation type="submission" date="2022-11" db="EMBL/GenBank/DDBJ databases">
        <title>Alteromonas sp. nov., isolated from sea water of the Qingdao.</title>
        <authorList>
            <person name="Wang Q."/>
        </authorList>
    </citation>
    <scope>NUCLEOTIDE SEQUENCE</scope>
    <source>
        <strain evidence="3">ASW11-7</strain>
    </source>
</reference>
<dbReference type="EMBL" id="JAPFRD010000002">
    <property type="protein sequence ID" value="MCW8107216.1"/>
    <property type="molecule type" value="Genomic_DNA"/>
</dbReference>
<dbReference type="SMART" id="SM01007">
    <property type="entry name" value="Aldolase_II"/>
    <property type="match status" value="1"/>
</dbReference>
<comment type="similarity">
    <text evidence="1">Belongs to the aldolase class II family.</text>
</comment>
<accession>A0ABT3P386</accession>
<feature type="domain" description="Class II aldolase/adducin N-terminal" evidence="2">
    <location>
        <begin position="10"/>
        <end position="188"/>
    </location>
</feature>
<proteinExistence type="inferred from homology"/>
<dbReference type="InterPro" id="IPR001303">
    <property type="entry name" value="Aldolase_II/adducin_N"/>
</dbReference>
<evidence type="ECO:0000313" key="4">
    <source>
        <dbReference type="Proteomes" id="UP001142810"/>
    </source>
</evidence>
<evidence type="ECO:0000259" key="2">
    <source>
        <dbReference type="SMART" id="SM01007"/>
    </source>
</evidence>
<keyword evidence="4" id="KW-1185">Reference proteome</keyword>
<organism evidence="3 4">
    <name type="scientific">Alteromonas aquimaris</name>
    <dbReference type="NCBI Taxonomy" id="2998417"/>
    <lineage>
        <taxon>Bacteria</taxon>
        <taxon>Pseudomonadati</taxon>
        <taxon>Pseudomonadota</taxon>
        <taxon>Gammaproteobacteria</taxon>
        <taxon>Alteromonadales</taxon>
        <taxon>Alteromonadaceae</taxon>
        <taxon>Alteromonas/Salinimonas group</taxon>
        <taxon>Alteromonas</taxon>
    </lineage>
</organism>
<sequence length="232" mass="25994">MHPNEKEIRHKLAITHHVIAHFGWDELVATHVSARIPDTDTVLITPKDTAFNNVTARNLVLVNLEGNILSDNGHAVLKQAANIHLATYKIRHDIHCIIHTHSMYPTIVSSLAAGFQFTTQHSLRFYDDIAYHQFNGLALENEGAAIANDLGDKKILFARNHGVITTGCSVEDAIYSHYHIENCCKVLVNTLQCGVRMIDIPHDTCKLTKQQFDKIKTPEVEFQHFTALVTSA</sequence>
<dbReference type="PANTHER" id="PTHR10672">
    <property type="entry name" value="ADDUCIN"/>
    <property type="match status" value="1"/>
</dbReference>
<dbReference type="PANTHER" id="PTHR10672:SF3">
    <property type="entry name" value="PROTEIN HU-LI TAI SHAO"/>
    <property type="match status" value="1"/>
</dbReference>
<evidence type="ECO:0000313" key="3">
    <source>
        <dbReference type="EMBL" id="MCW8107216.1"/>
    </source>
</evidence>
<comment type="caution">
    <text evidence="3">The sequence shown here is derived from an EMBL/GenBank/DDBJ whole genome shotgun (WGS) entry which is preliminary data.</text>
</comment>
<dbReference type="InterPro" id="IPR036409">
    <property type="entry name" value="Aldolase_II/adducin_N_sf"/>
</dbReference>
<dbReference type="InterPro" id="IPR051017">
    <property type="entry name" value="Aldolase-II_Adducin_sf"/>
</dbReference>
<name>A0ABT3P386_9ALTE</name>
<dbReference type="Proteomes" id="UP001142810">
    <property type="component" value="Unassembled WGS sequence"/>
</dbReference>
<dbReference type="SUPFAM" id="SSF53639">
    <property type="entry name" value="AraD/HMP-PK domain-like"/>
    <property type="match status" value="1"/>
</dbReference>
<dbReference type="Gene3D" id="3.40.225.10">
    <property type="entry name" value="Class II aldolase/adducin N-terminal domain"/>
    <property type="match status" value="1"/>
</dbReference>
<dbReference type="Pfam" id="PF00596">
    <property type="entry name" value="Aldolase_II"/>
    <property type="match status" value="1"/>
</dbReference>